<reference evidence="4" key="1">
    <citation type="journal article" date="2019" name="Int. J. Syst. Evol. Microbiol.">
        <title>The Global Catalogue of Microorganisms (GCM) 10K type strain sequencing project: providing services to taxonomists for standard genome sequencing and annotation.</title>
        <authorList>
            <consortium name="The Broad Institute Genomics Platform"/>
            <consortium name="The Broad Institute Genome Sequencing Center for Infectious Disease"/>
            <person name="Wu L."/>
            <person name="Ma J."/>
        </authorList>
    </citation>
    <scope>NUCLEOTIDE SEQUENCE [LARGE SCALE GENOMIC DNA]</scope>
    <source>
        <strain evidence="4">CGMCC 4.7319</strain>
    </source>
</reference>
<evidence type="ECO:0000313" key="3">
    <source>
        <dbReference type="EMBL" id="GGM75181.1"/>
    </source>
</evidence>
<dbReference type="EMBL" id="BMNC01000001">
    <property type="protein sequence ID" value="GGM75181.1"/>
    <property type="molecule type" value="Genomic_DNA"/>
</dbReference>
<dbReference type="Proteomes" id="UP000597656">
    <property type="component" value="Unassembled WGS sequence"/>
</dbReference>
<dbReference type="Gene3D" id="2.60.40.650">
    <property type="match status" value="1"/>
</dbReference>
<sequence>MSRQVMIVAPPPARVRPMWRKVLAVAAAALLLSSGTARAAAPLPQSHLYTPSNNGHTEVGEPVLISGGGYEQTGPGALQDYQVSVDGGATWNSGHRTGTIPLGGETGIAQALWEYVFTPQEAGVYTIVSRVNTDTVYGQVSAPRTLYVGVPGPTPTGCYQCGYYTHNPVKNEDEGVVLELGLRFRVDRPGTITRVITSWNSNEAGRVRLWRGDGTLLADRQVSTPYAEPFPTPVAVVPGEEYVASFTSWRGRYRTSENTFPATVIQSPFVLPAHAGVCSYDGGFPTRTWNDSHYWVSPEFQS</sequence>
<keyword evidence="4" id="KW-1185">Reference proteome</keyword>
<keyword evidence="1" id="KW-0732">Signal</keyword>
<dbReference type="Pfam" id="PF13313">
    <property type="entry name" value="DUF4082"/>
    <property type="match status" value="1"/>
</dbReference>
<feature type="signal peptide" evidence="1">
    <location>
        <begin position="1"/>
        <end position="39"/>
    </location>
</feature>
<dbReference type="SUPFAM" id="SSF81296">
    <property type="entry name" value="E set domains"/>
    <property type="match status" value="1"/>
</dbReference>
<comment type="caution">
    <text evidence="3">The sequence shown here is derived from an EMBL/GenBank/DDBJ whole genome shotgun (WGS) entry which is preliminary data.</text>
</comment>
<dbReference type="InterPro" id="IPR014756">
    <property type="entry name" value="Ig_E-set"/>
</dbReference>
<evidence type="ECO:0000259" key="2">
    <source>
        <dbReference type="Pfam" id="PF13313"/>
    </source>
</evidence>
<proteinExistence type="predicted"/>
<evidence type="ECO:0000256" key="1">
    <source>
        <dbReference type="SAM" id="SignalP"/>
    </source>
</evidence>
<organism evidence="3 4">
    <name type="scientific">Lentzea pudingi</name>
    <dbReference type="NCBI Taxonomy" id="1789439"/>
    <lineage>
        <taxon>Bacteria</taxon>
        <taxon>Bacillati</taxon>
        <taxon>Actinomycetota</taxon>
        <taxon>Actinomycetes</taxon>
        <taxon>Pseudonocardiales</taxon>
        <taxon>Pseudonocardiaceae</taxon>
        <taxon>Lentzea</taxon>
    </lineage>
</organism>
<dbReference type="InterPro" id="IPR025141">
    <property type="entry name" value="DUF4082"/>
</dbReference>
<gene>
    <name evidence="3" type="ORF">GCM10011609_08900</name>
</gene>
<evidence type="ECO:0000313" key="4">
    <source>
        <dbReference type="Proteomes" id="UP000597656"/>
    </source>
</evidence>
<dbReference type="RefSeq" id="WP_189153221.1">
    <property type="nucleotide sequence ID" value="NZ_BMNC01000001.1"/>
</dbReference>
<feature type="chain" id="PRO_5045866426" description="DUF4082 domain-containing protein" evidence="1">
    <location>
        <begin position="40"/>
        <end position="302"/>
    </location>
</feature>
<protein>
    <recommendedName>
        <fullName evidence="2">DUF4082 domain-containing protein</fullName>
    </recommendedName>
</protein>
<name>A0ABQ2HDJ4_9PSEU</name>
<feature type="domain" description="DUF4082" evidence="2">
    <location>
        <begin position="170"/>
        <end position="296"/>
    </location>
</feature>
<accession>A0ABQ2HDJ4</accession>